<dbReference type="RefSeq" id="WP_245097327.1">
    <property type="nucleotide sequence ID" value="NZ_CP095053.1"/>
</dbReference>
<dbReference type="EMBL" id="CP095053">
    <property type="protein sequence ID" value="UOR07512.1"/>
    <property type="molecule type" value="Genomic_DNA"/>
</dbReference>
<sequence length="233" mass="26302">MSTTTLHAPVPFLRRRLGLILLLGISLALSFLLIVCRVVYTRELTFVFLLWNLFLAFIPFGLSALLGLTDRPLRARVLLPVGAVWLLFFPNAPYILTDLFHLTPRAGVPYWYDLALLLSCAWNGLMLAYASLLDMQLLVQRRLGTAAGWGFATTALLLSSFGVYLGRYLRFNSWDVVTNPLLLFYDIVSRILHPFAHLGTWGVTLLYGVFLLLGYLTVRQLGQLRSGDEMTDF</sequence>
<keyword evidence="3" id="KW-1185">Reference proteome</keyword>
<keyword evidence="1" id="KW-0472">Membrane</keyword>
<feature type="transmembrane region" description="Helical" evidence="1">
    <location>
        <begin position="20"/>
        <end position="40"/>
    </location>
</feature>
<evidence type="ECO:0000256" key="1">
    <source>
        <dbReference type="SAM" id="Phobius"/>
    </source>
</evidence>
<dbReference type="Proteomes" id="UP000829925">
    <property type="component" value="Chromosome"/>
</dbReference>
<feature type="transmembrane region" description="Helical" evidence="1">
    <location>
        <begin position="108"/>
        <end position="131"/>
    </location>
</feature>
<dbReference type="AlphaFoldDB" id="A0A8T9SZ35"/>
<feature type="transmembrane region" description="Helical" evidence="1">
    <location>
        <begin position="198"/>
        <end position="218"/>
    </location>
</feature>
<name>A0A8T9SZ35_9BACT</name>
<dbReference type="InterPro" id="IPR009793">
    <property type="entry name" value="DUF1361"/>
</dbReference>
<organism evidence="2 3">
    <name type="scientific">Hymenobacter aerilatus</name>
    <dbReference type="NCBI Taxonomy" id="2932251"/>
    <lineage>
        <taxon>Bacteria</taxon>
        <taxon>Pseudomonadati</taxon>
        <taxon>Bacteroidota</taxon>
        <taxon>Cytophagia</taxon>
        <taxon>Cytophagales</taxon>
        <taxon>Hymenobacteraceae</taxon>
        <taxon>Hymenobacter</taxon>
    </lineage>
</organism>
<feature type="transmembrane region" description="Helical" evidence="1">
    <location>
        <begin position="143"/>
        <end position="165"/>
    </location>
</feature>
<protein>
    <submittedName>
        <fullName evidence="2">DUF1361 domain-containing protein</fullName>
    </submittedName>
</protein>
<proteinExistence type="predicted"/>
<keyword evidence="1" id="KW-0812">Transmembrane</keyword>
<dbReference type="KEGG" id="haei:MUN82_10540"/>
<keyword evidence="1" id="KW-1133">Transmembrane helix</keyword>
<feature type="transmembrane region" description="Helical" evidence="1">
    <location>
        <begin position="77"/>
        <end position="96"/>
    </location>
</feature>
<evidence type="ECO:0000313" key="2">
    <source>
        <dbReference type="EMBL" id="UOR07512.1"/>
    </source>
</evidence>
<gene>
    <name evidence="2" type="ORF">MUN82_10540</name>
</gene>
<reference evidence="2 3" key="1">
    <citation type="submission" date="2022-04" db="EMBL/GenBank/DDBJ databases">
        <title>Hymenobacter sp. isolated from the air.</title>
        <authorList>
            <person name="Won M."/>
            <person name="Lee C.-M."/>
            <person name="Woen H.-Y."/>
            <person name="Kwon S.-W."/>
        </authorList>
    </citation>
    <scope>NUCLEOTIDE SEQUENCE [LARGE SCALE GENOMIC DNA]</scope>
    <source>
        <strain evidence="3">5413 J-13</strain>
    </source>
</reference>
<evidence type="ECO:0000313" key="3">
    <source>
        <dbReference type="Proteomes" id="UP000829925"/>
    </source>
</evidence>
<accession>A0A8T9SZ35</accession>
<dbReference type="Pfam" id="PF07099">
    <property type="entry name" value="DUF1361"/>
    <property type="match status" value="1"/>
</dbReference>
<feature type="transmembrane region" description="Helical" evidence="1">
    <location>
        <begin position="46"/>
        <end position="68"/>
    </location>
</feature>